<proteinExistence type="predicted"/>
<reference evidence="9 10" key="1">
    <citation type="submission" date="2019-09" db="EMBL/GenBank/DDBJ databases">
        <title>Bird 10,000 Genomes (B10K) Project - Family phase.</title>
        <authorList>
            <person name="Zhang G."/>
        </authorList>
    </citation>
    <scope>NUCLEOTIDE SEQUENCE [LARGE SCALE GENOMIC DNA]</scope>
    <source>
        <strain evidence="9">B10K-DU-001-53</strain>
        <tissue evidence="9">Muscle</tissue>
    </source>
</reference>
<comment type="subcellular location">
    <subcellularLocation>
        <location evidence="1">Membrane</location>
        <topology evidence="1">Single-pass type I membrane protein</topology>
    </subcellularLocation>
</comment>
<dbReference type="InterPro" id="IPR013836">
    <property type="entry name" value="CD34/Podocalyxin"/>
</dbReference>
<feature type="transmembrane region" description="Helical" evidence="8">
    <location>
        <begin position="83"/>
        <end position="104"/>
    </location>
</feature>
<feature type="non-terminal residue" evidence="9">
    <location>
        <position position="1"/>
    </location>
</feature>
<dbReference type="PRINTS" id="PR01700">
    <property type="entry name" value="CD34ANTIGEN"/>
</dbReference>
<evidence type="ECO:0000256" key="7">
    <source>
        <dbReference type="ARBA" id="ARBA00023180"/>
    </source>
</evidence>
<dbReference type="Pfam" id="PF06365">
    <property type="entry name" value="CD34_antigen"/>
    <property type="match status" value="1"/>
</dbReference>
<keyword evidence="4" id="KW-0130">Cell adhesion</keyword>
<organism evidence="9 10">
    <name type="scientific">Odontophorus gujanensis</name>
    <name type="common">marbled wood quail</name>
    <dbReference type="NCBI Taxonomy" id="886794"/>
    <lineage>
        <taxon>Eukaryota</taxon>
        <taxon>Metazoa</taxon>
        <taxon>Chordata</taxon>
        <taxon>Craniata</taxon>
        <taxon>Vertebrata</taxon>
        <taxon>Euteleostomi</taxon>
        <taxon>Archelosauria</taxon>
        <taxon>Archosauria</taxon>
        <taxon>Dinosauria</taxon>
        <taxon>Saurischia</taxon>
        <taxon>Theropoda</taxon>
        <taxon>Coelurosauria</taxon>
        <taxon>Aves</taxon>
        <taxon>Neognathae</taxon>
        <taxon>Galloanserae</taxon>
        <taxon>Galliformes</taxon>
        <taxon>Odontophoridae</taxon>
        <taxon>Odontophorus</taxon>
    </lineage>
</organism>
<sequence>KHFLDTKGSELWSAICEEDTHRVPPPCQIKLAMSDVDQECLLLVLDGNTGQELSPCCHHAMFGIKSLERGSVRSHQDFSRKTLTALVTSGLLLAALGMAGYFLMRRRSWSPAGQRL</sequence>
<dbReference type="AlphaFoldDB" id="A0A7K9YR94"/>
<evidence type="ECO:0000256" key="1">
    <source>
        <dbReference type="ARBA" id="ARBA00004479"/>
    </source>
</evidence>
<evidence type="ECO:0000256" key="5">
    <source>
        <dbReference type="ARBA" id="ARBA00022989"/>
    </source>
</evidence>
<keyword evidence="10" id="KW-1185">Reference proteome</keyword>
<comment type="caution">
    <text evidence="9">The sequence shown here is derived from an EMBL/GenBank/DDBJ whole genome shotgun (WGS) entry which is preliminary data.</text>
</comment>
<feature type="non-terminal residue" evidence="9">
    <location>
        <position position="116"/>
    </location>
</feature>
<evidence type="ECO:0000256" key="8">
    <source>
        <dbReference type="SAM" id="Phobius"/>
    </source>
</evidence>
<keyword evidence="6 8" id="KW-0472">Membrane</keyword>
<dbReference type="GO" id="GO:0005886">
    <property type="term" value="C:plasma membrane"/>
    <property type="evidence" value="ECO:0007669"/>
    <property type="project" value="UniProtKB-ARBA"/>
</dbReference>
<dbReference type="OrthoDB" id="8945512at2759"/>
<evidence type="ECO:0000313" key="9">
    <source>
        <dbReference type="EMBL" id="NXJ11489.1"/>
    </source>
</evidence>
<keyword evidence="7" id="KW-0325">Glycoprotein</keyword>
<keyword evidence="5 8" id="KW-1133">Transmembrane helix</keyword>
<protein>
    <submittedName>
        <fullName evidence="9">CD34 protein</fullName>
    </submittedName>
</protein>
<keyword evidence="2 8" id="KW-0812">Transmembrane</keyword>
<keyword evidence="3" id="KW-0732">Signal</keyword>
<evidence type="ECO:0000313" key="10">
    <source>
        <dbReference type="Proteomes" id="UP000522663"/>
    </source>
</evidence>
<dbReference type="InterPro" id="IPR008083">
    <property type="entry name" value="CD34"/>
</dbReference>
<evidence type="ECO:0000256" key="2">
    <source>
        <dbReference type="ARBA" id="ARBA00022692"/>
    </source>
</evidence>
<dbReference type="GO" id="GO:0007160">
    <property type="term" value="P:cell-matrix adhesion"/>
    <property type="evidence" value="ECO:0007669"/>
    <property type="project" value="TreeGrafter"/>
</dbReference>
<evidence type="ECO:0000256" key="4">
    <source>
        <dbReference type="ARBA" id="ARBA00022889"/>
    </source>
</evidence>
<dbReference type="PANTHER" id="PTHR16677">
    <property type="entry name" value="HEMATOPOIETIC PROGENITOR CELL ANTIGEN CD34"/>
    <property type="match status" value="1"/>
</dbReference>
<dbReference type="PANTHER" id="PTHR16677:SF1">
    <property type="entry name" value="HEMATOPOIETIC PROGENITOR CELL ANTIGEN CD34"/>
    <property type="match status" value="1"/>
</dbReference>
<accession>A0A7K9YR94</accession>
<name>A0A7K9YR94_9GALL</name>
<evidence type="ECO:0000256" key="3">
    <source>
        <dbReference type="ARBA" id="ARBA00022729"/>
    </source>
</evidence>
<dbReference type="Proteomes" id="UP000522663">
    <property type="component" value="Unassembled WGS sequence"/>
</dbReference>
<evidence type="ECO:0000256" key="6">
    <source>
        <dbReference type="ARBA" id="ARBA00023136"/>
    </source>
</evidence>
<dbReference type="EMBL" id="VXAB01008663">
    <property type="protein sequence ID" value="NXJ11489.1"/>
    <property type="molecule type" value="Genomic_DNA"/>
</dbReference>
<gene>
    <name evidence="9" type="primary">Cd34</name>
    <name evidence="9" type="ORF">ODOGUJ_R01655</name>
</gene>